<feature type="chain" id="PRO_5035742886" evidence="1">
    <location>
        <begin position="31"/>
        <end position="66"/>
    </location>
</feature>
<gene>
    <name evidence="2" type="ORF">APLA_LOCUS15722</name>
</gene>
<sequence length="66" mass="7709">MLYVPTRLRQIFRLFFVIWLHLSWSSEVQANIPISQETRIGKPTEIKYAAALSLDTFSINALRSNR</sequence>
<dbReference type="Proteomes" id="UP000494256">
    <property type="component" value="Unassembled WGS sequence"/>
</dbReference>
<comment type="caution">
    <text evidence="2">The sequence shown here is derived from an EMBL/GenBank/DDBJ whole genome shotgun (WGS) entry which is preliminary data.</text>
</comment>
<proteinExistence type="predicted"/>
<reference evidence="2 3" key="1">
    <citation type="submission" date="2020-04" db="EMBL/GenBank/DDBJ databases">
        <authorList>
            <person name="Wallbank WR R."/>
            <person name="Pardo Diaz C."/>
            <person name="Kozak K."/>
            <person name="Martin S."/>
            <person name="Jiggins C."/>
            <person name="Moest M."/>
            <person name="Warren A I."/>
            <person name="Byers J.R.P. K."/>
            <person name="Montejo-Kovacevich G."/>
            <person name="Yen C E."/>
        </authorList>
    </citation>
    <scope>NUCLEOTIDE SEQUENCE [LARGE SCALE GENOMIC DNA]</scope>
</reference>
<organism evidence="2 3">
    <name type="scientific">Arctia plantaginis</name>
    <name type="common">Wood tiger moth</name>
    <name type="synonym">Phalaena plantaginis</name>
    <dbReference type="NCBI Taxonomy" id="874455"/>
    <lineage>
        <taxon>Eukaryota</taxon>
        <taxon>Metazoa</taxon>
        <taxon>Ecdysozoa</taxon>
        <taxon>Arthropoda</taxon>
        <taxon>Hexapoda</taxon>
        <taxon>Insecta</taxon>
        <taxon>Pterygota</taxon>
        <taxon>Neoptera</taxon>
        <taxon>Endopterygota</taxon>
        <taxon>Lepidoptera</taxon>
        <taxon>Glossata</taxon>
        <taxon>Ditrysia</taxon>
        <taxon>Noctuoidea</taxon>
        <taxon>Erebidae</taxon>
        <taxon>Arctiinae</taxon>
        <taxon>Arctia</taxon>
    </lineage>
</organism>
<keyword evidence="1" id="KW-0732">Signal</keyword>
<name>A0A8S1BAK4_ARCPL</name>
<evidence type="ECO:0000256" key="1">
    <source>
        <dbReference type="SAM" id="SignalP"/>
    </source>
</evidence>
<dbReference type="OrthoDB" id="5990676at2759"/>
<evidence type="ECO:0000313" key="2">
    <source>
        <dbReference type="EMBL" id="CAB3256704.1"/>
    </source>
</evidence>
<dbReference type="EMBL" id="CADEBD010000494">
    <property type="protein sequence ID" value="CAB3256704.1"/>
    <property type="molecule type" value="Genomic_DNA"/>
</dbReference>
<accession>A0A8S1BAK4</accession>
<feature type="signal peptide" evidence="1">
    <location>
        <begin position="1"/>
        <end position="30"/>
    </location>
</feature>
<dbReference type="AlphaFoldDB" id="A0A8S1BAK4"/>
<evidence type="ECO:0000313" key="3">
    <source>
        <dbReference type="Proteomes" id="UP000494256"/>
    </source>
</evidence>
<protein>
    <submittedName>
        <fullName evidence="2">Uncharacterized protein</fullName>
    </submittedName>
</protein>